<evidence type="ECO:0000313" key="2">
    <source>
        <dbReference type="EMBL" id="CAA2968870.1"/>
    </source>
</evidence>
<dbReference type="Gramene" id="OE9A064233T1">
    <property type="protein sequence ID" value="OE9A064233C1"/>
    <property type="gene ID" value="OE9A064233"/>
</dbReference>
<keyword evidence="3" id="KW-1185">Reference proteome</keyword>
<dbReference type="Proteomes" id="UP000594638">
    <property type="component" value="Unassembled WGS sequence"/>
</dbReference>
<evidence type="ECO:0000313" key="3">
    <source>
        <dbReference type="Proteomes" id="UP000594638"/>
    </source>
</evidence>
<proteinExistence type="predicted"/>
<dbReference type="EMBL" id="CACTIH010001925">
    <property type="protein sequence ID" value="CAA2968870.1"/>
    <property type="molecule type" value="Genomic_DNA"/>
</dbReference>
<protein>
    <submittedName>
        <fullName evidence="2">Uncharacterized protein</fullName>
    </submittedName>
</protein>
<name>A0A8S0QSR2_OLEEU</name>
<gene>
    <name evidence="2" type="ORF">OLEA9_A064233</name>
</gene>
<reference evidence="2 3" key="1">
    <citation type="submission" date="2019-12" db="EMBL/GenBank/DDBJ databases">
        <authorList>
            <person name="Alioto T."/>
            <person name="Alioto T."/>
            <person name="Gomez Garrido J."/>
        </authorList>
    </citation>
    <scope>NUCLEOTIDE SEQUENCE [LARGE SCALE GENOMIC DNA]</scope>
</reference>
<sequence length="107" mass="11779">MVSFQYYVHVRTNKQFRSLKEVYDFVMHGKLPIRNLKGKRVSLATGSDPAPGIPGDKQKRIRGDTLINKVGVGIYNLTKEKILRIEMPQTASSSAATNSSNIGTGNA</sequence>
<dbReference type="AlphaFoldDB" id="A0A8S0QSR2"/>
<evidence type="ECO:0000256" key="1">
    <source>
        <dbReference type="SAM" id="MobiDB-lite"/>
    </source>
</evidence>
<comment type="caution">
    <text evidence="2">The sequence shown here is derived from an EMBL/GenBank/DDBJ whole genome shotgun (WGS) entry which is preliminary data.</text>
</comment>
<feature type="compositionally biased region" description="Low complexity" evidence="1">
    <location>
        <begin position="90"/>
        <end position="101"/>
    </location>
</feature>
<accession>A0A8S0QSR2</accession>
<organism evidence="2 3">
    <name type="scientific">Olea europaea subsp. europaea</name>
    <dbReference type="NCBI Taxonomy" id="158383"/>
    <lineage>
        <taxon>Eukaryota</taxon>
        <taxon>Viridiplantae</taxon>
        <taxon>Streptophyta</taxon>
        <taxon>Embryophyta</taxon>
        <taxon>Tracheophyta</taxon>
        <taxon>Spermatophyta</taxon>
        <taxon>Magnoliopsida</taxon>
        <taxon>eudicotyledons</taxon>
        <taxon>Gunneridae</taxon>
        <taxon>Pentapetalae</taxon>
        <taxon>asterids</taxon>
        <taxon>lamiids</taxon>
        <taxon>Lamiales</taxon>
        <taxon>Oleaceae</taxon>
        <taxon>Oleeae</taxon>
        <taxon>Olea</taxon>
    </lineage>
</organism>
<dbReference type="OrthoDB" id="1295953at2759"/>
<feature type="region of interest" description="Disordered" evidence="1">
    <location>
        <begin position="88"/>
        <end position="107"/>
    </location>
</feature>